<proteinExistence type="predicted"/>
<evidence type="ECO:0000313" key="2">
    <source>
        <dbReference type="Proteomes" id="UP001404845"/>
    </source>
</evidence>
<dbReference type="RefSeq" id="WP_183668027.1">
    <property type="nucleotide sequence ID" value="NZ_JACHOS010000008.1"/>
</dbReference>
<comment type="caution">
    <text evidence="1">The sequence shown here is derived from an EMBL/GenBank/DDBJ whole genome shotgun (WGS) entry which is preliminary data.</text>
</comment>
<organism evidence="1 2">
    <name type="scientific">Methylorubrum rhodesianum</name>
    <dbReference type="NCBI Taxonomy" id="29427"/>
    <lineage>
        <taxon>Bacteria</taxon>
        <taxon>Pseudomonadati</taxon>
        <taxon>Pseudomonadota</taxon>
        <taxon>Alphaproteobacteria</taxon>
        <taxon>Hyphomicrobiales</taxon>
        <taxon>Methylobacteriaceae</taxon>
        <taxon>Methylorubrum</taxon>
    </lineage>
</organism>
<name>A0ABU9ZA50_9HYPH</name>
<dbReference type="Proteomes" id="UP001404845">
    <property type="component" value="Unassembled WGS sequence"/>
</dbReference>
<dbReference type="EMBL" id="JAQYXL010000001">
    <property type="protein sequence ID" value="MEN3228105.1"/>
    <property type="molecule type" value="Genomic_DNA"/>
</dbReference>
<keyword evidence="2" id="KW-1185">Reference proteome</keyword>
<accession>A0ABU9ZA50</accession>
<protein>
    <submittedName>
        <fullName evidence="1">Uncharacterized protein</fullName>
    </submittedName>
</protein>
<evidence type="ECO:0000313" key="1">
    <source>
        <dbReference type="EMBL" id="MEN3228105.1"/>
    </source>
</evidence>
<sequence length="88" mass="9645">MSSKSFGRDRTEFDVPLRWLADAASVASSWFSGAILIERDCPDAAARDRTCGCGFNPFSRVRHGTSLGAMASHIQFIEDEPSSVSRTF</sequence>
<gene>
    <name evidence="1" type="ORF">PUR21_10750</name>
</gene>
<reference evidence="1 2" key="1">
    <citation type="journal article" date="2023" name="PLoS ONE">
        <title>Complete genome assembly of Hawai'i environmental nontuberculous mycobacteria reveals unexpected co-isolation with methylobacteria.</title>
        <authorList>
            <person name="Hendrix J."/>
            <person name="Epperson L.E."/>
            <person name="Tong E.I."/>
            <person name="Chan Y.L."/>
            <person name="Hasan N.A."/>
            <person name="Dawrs S.N."/>
            <person name="Norton G.J."/>
            <person name="Virdi R."/>
            <person name="Crooks J.L."/>
            <person name="Chan E.D."/>
            <person name="Honda J.R."/>
            <person name="Strong M."/>
        </authorList>
    </citation>
    <scope>NUCLEOTIDE SEQUENCE [LARGE SCALE GENOMIC DNA]</scope>
    <source>
        <strain evidence="1 2">NJH_HI01</strain>
    </source>
</reference>